<organism evidence="7 8">
    <name type="scientific">Coemansia guatemalensis</name>
    <dbReference type="NCBI Taxonomy" id="2761395"/>
    <lineage>
        <taxon>Eukaryota</taxon>
        <taxon>Fungi</taxon>
        <taxon>Fungi incertae sedis</taxon>
        <taxon>Zoopagomycota</taxon>
        <taxon>Kickxellomycotina</taxon>
        <taxon>Kickxellomycetes</taxon>
        <taxon>Kickxellales</taxon>
        <taxon>Kickxellaceae</taxon>
        <taxon>Coemansia</taxon>
    </lineage>
</organism>
<keyword evidence="8" id="KW-1185">Reference proteome</keyword>
<feature type="region of interest" description="Disordered" evidence="3">
    <location>
        <begin position="169"/>
        <end position="195"/>
    </location>
</feature>
<reference evidence="7" key="1">
    <citation type="submission" date="2022-07" db="EMBL/GenBank/DDBJ databases">
        <title>Phylogenomic reconstructions and comparative analyses of Kickxellomycotina fungi.</title>
        <authorList>
            <person name="Reynolds N.K."/>
            <person name="Stajich J.E."/>
            <person name="Barry K."/>
            <person name="Grigoriev I.V."/>
            <person name="Crous P."/>
            <person name="Smith M.E."/>
        </authorList>
    </citation>
    <scope>NUCLEOTIDE SEQUENCE</scope>
    <source>
        <strain evidence="7">NRRL 1565</strain>
    </source>
</reference>
<dbReference type="Pfam" id="PF03178">
    <property type="entry name" value="CPSF_A"/>
    <property type="match status" value="2"/>
</dbReference>
<dbReference type="InterPro" id="IPR018846">
    <property type="entry name" value="Beta-prop_RSE1/DDB1/CPSF1_1st"/>
</dbReference>
<feature type="domain" description="RSE1/DDB1/CPSF1 first beta-propeller" evidence="5">
    <location>
        <begin position="266"/>
        <end position="456"/>
    </location>
</feature>
<feature type="domain" description="RSE1/DDB1/CPSF1 C-terminal" evidence="4">
    <location>
        <begin position="1276"/>
        <end position="1421"/>
    </location>
</feature>
<evidence type="ECO:0000259" key="5">
    <source>
        <dbReference type="Pfam" id="PF10433"/>
    </source>
</evidence>
<dbReference type="Gene3D" id="2.130.10.10">
    <property type="entry name" value="YVTN repeat-like/Quinoprotein amine dehydrogenase"/>
    <property type="match status" value="6"/>
</dbReference>
<gene>
    <name evidence="7" type="ORF">H4R20_000503</name>
</gene>
<evidence type="ECO:0000256" key="2">
    <source>
        <dbReference type="ARBA" id="ARBA00023242"/>
    </source>
</evidence>
<evidence type="ECO:0008006" key="9">
    <source>
        <dbReference type="Google" id="ProtNLM"/>
    </source>
</evidence>
<dbReference type="Proteomes" id="UP001140094">
    <property type="component" value="Unassembled WGS sequence"/>
</dbReference>
<name>A0A9W8LWV6_9FUNG</name>
<dbReference type="PANTHER" id="PTHR10644">
    <property type="entry name" value="DNA REPAIR/RNA PROCESSING CPSF FAMILY"/>
    <property type="match status" value="1"/>
</dbReference>
<feature type="compositionally biased region" description="Basic and acidic residues" evidence="3">
    <location>
        <begin position="250"/>
        <end position="261"/>
    </location>
</feature>
<accession>A0A9W8LWV6</accession>
<feature type="domain" description="RSE1/DDB1/CPSF1 C-terminal" evidence="4">
    <location>
        <begin position="984"/>
        <end position="1125"/>
    </location>
</feature>
<dbReference type="InterPro" id="IPR015943">
    <property type="entry name" value="WD40/YVTN_repeat-like_dom_sf"/>
</dbReference>
<evidence type="ECO:0000313" key="7">
    <source>
        <dbReference type="EMBL" id="KAJ2808954.1"/>
    </source>
</evidence>
<dbReference type="InterPro" id="IPR058543">
    <property type="entry name" value="Beta-prop_RSE1/DDB1/CPSF1_2nd"/>
</dbReference>
<dbReference type="Pfam" id="PF23726">
    <property type="entry name" value="Beta-prop_RSE1_2nd"/>
    <property type="match status" value="1"/>
</dbReference>
<dbReference type="InterPro" id="IPR050358">
    <property type="entry name" value="RSE1/DDB1/CFT1"/>
</dbReference>
<proteinExistence type="predicted"/>
<keyword evidence="2" id="KW-0539">Nucleus</keyword>
<comment type="subcellular location">
    <subcellularLocation>
        <location evidence="1">Nucleus</location>
    </subcellularLocation>
</comment>
<dbReference type="GO" id="GO:0003676">
    <property type="term" value="F:nucleic acid binding"/>
    <property type="evidence" value="ECO:0007669"/>
    <property type="project" value="InterPro"/>
</dbReference>
<dbReference type="GO" id="GO:0005634">
    <property type="term" value="C:nucleus"/>
    <property type="evidence" value="ECO:0007669"/>
    <property type="project" value="UniProtKB-SubCell"/>
</dbReference>
<evidence type="ECO:0000256" key="1">
    <source>
        <dbReference type="ARBA" id="ARBA00004123"/>
    </source>
</evidence>
<dbReference type="Pfam" id="PF10433">
    <property type="entry name" value="Beta-prop_RSE1_1st"/>
    <property type="match status" value="2"/>
</dbReference>
<evidence type="ECO:0000259" key="4">
    <source>
        <dbReference type="Pfam" id="PF03178"/>
    </source>
</evidence>
<feature type="domain" description="RSE1/DDB1/CPSF1 second beta-propeller" evidence="6">
    <location>
        <begin position="559"/>
        <end position="833"/>
    </location>
</feature>
<evidence type="ECO:0000259" key="6">
    <source>
        <dbReference type="Pfam" id="PF23726"/>
    </source>
</evidence>
<dbReference type="OrthoDB" id="433457at2759"/>
<feature type="domain" description="RSE1/DDB1/CPSF1 first beta-propeller" evidence="5">
    <location>
        <begin position="15"/>
        <end position="154"/>
    </location>
</feature>
<dbReference type="EMBL" id="JANBUO010000016">
    <property type="protein sequence ID" value="KAJ2808954.1"/>
    <property type="molecule type" value="Genomic_DNA"/>
</dbReference>
<sequence>MQYQYVVSAHKSSTVTDSVCGAFTSPDTTNLILAKGNRLEIHTVNTAAEAVADGSTRLQLVEEVRLNGNVATIDFMQPTDRETGVVVVTSERQQFAVLSWDATARRVATESSGTLTQATGRPTTERRIVAVDPQARVIAVYAYQGIVQLLPLAGAEEQCEWRSLLRASGVDGTSNSGRTTRGIGGQTADGAMGSGRTAKEIGGLATASATSGGRWPYAVREQTGGLADIPRYLQTGGLAGTQSEKPAAGGRDKGKAAAHAERSSDVYAAVTQHIRELRVVDVQFLRDTGSPVFAVLHEDAGMQRQVHAYRLGAAEAGGLQATSEWTSTALDASAARLVALPDGAALVLGAEALVMVGRGGQELRVAKHAADVAAWDWLDEARRERLVMADSAGDVLLVVLRYADSGRGTAQRVVDICMERLGAAPVATSLAYLGAGCVYIGSHGGDHILARLHTQPLPPAQADDSARRVMHMWTGSKDLGDRARLLESPLGGGERQAATNTFVEALEGSESLAPLVDLRVVGTGAGGARYGGVVTCTGLRTTPSVRVVRNGIGVAEEFSVDIPGLLGLWTLAGGPYAGTARQQQLVVAGLANRTLLLAWTEPGGAELEISAVQPRGWRLDEPTLAAGLVCGGRCAVQVTPQAVLLLDADGWTRRAEWTPNDAGLGTISIAAVSENAVALAADGATVVCLEVRLDGFHLVARRQLPQSVSCIAVHEWPDVACHVAVGLWGCNNVRLLALPALSDVSEGPSVHMPQGAVYGTASKYPVRAVLLCSLGGSPFLLAGRGDGRLHHFALDAAREYRVREHKCVALGCGPLALAPFVRDGAPAVFVAGGSRSAVLFAAARQPDAAHVPRLVYANVDVPGIQRVAPIVGSTAFPAALCLVRNGRRLCIGRADPVQRLHVRCHPLPPGAAPLRIAHCAALAVDAVATIHPLDATLQPSEVAAADADAWARLALMDTNPQQAALLGNVREELIVYPPPEAARFSVLDANTMDVRASLLLRPYETPECLCSASLTSLAYPGTVSPNSQNAAVATAEEDLGDAVLPNAFVLGTSIVLPGEDDAKRGRVIVTRWDPAQTQIHVVGCFTAQGAVYALTSFRGMLLAAIGSRLLLLGWQRRAPLSALSSAPRSVCDGVMYSEDPDHELVVLCSQQAQVASLSLAVNGDYIAVGDIMSSVALFRYEKYVVNSSVDARSDPSLQSSAPADAQPPVPLVRHRLVPVARDYAGVWTTALAAVPAPLEQNISRLCPAPVDQETGFLSRNSKLDFSAAFQSPLAERFLVADAYGNFIRLARATERPAQQERGNNGLGDEERLYVEARWHLGDMVNVVRPGSLVMDIPDPEFPGIFRPQLVYGTLHGAIGVVASVEDGKIGRILARLQTNMAHLLPTPGLWDYSLWRGYSSDQASSLPFGFLDGDLIESFLDLTSDIQKLVFTGARALVDTELLEKAEFVQKSDYWSSYSRVEAEGEVAVFSQMAVSDIGLREEVSLDYLVRLVECLTRLH</sequence>
<feature type="region of interest" description="Disordered" evidence="3">
    <location>
        <begin position="237"/>
        <end position="261"/>
    </location>
</feature>
<dbReference type="InterPro" id="IPR004871">
    <property type="entry name" value="RSE1/DDB1/CPSF1_C"/>
</dbReference>
<comment type="caution">
    <text evidence="7">The sequence shown here is derived from an EMBL/GenBank/DDBJ whole genome shotgun (WGS) entry which is preliminary data.</text>
</comment>
<protein>
    <recommendedName>
        <fullName evidence="9">DNA damage-binding protein 1</fullName>
    </recommendedName>
</protein>
<evidence type="ECO:0000256" key="3">
    <source>
        <dbReference type="SAM" id="MobiDB-lite"/>
    </source>
</evidence>
<dbReference type="Gene3D" id="1.10.150.910">
    <property type="match status" value="1"/>
</dbReference>
<evidence type="ECO:0000313" key="8">
    <source>
        <dbReference type="Proteomes" id="UP001140094"/>
    </source>
</evidence>